<keyword evidence="7" id="KW-0255">Endonuclease</keyword>
<keyword evidence="4" id="KW-0949">S-adenosyl-L-methionine</keyword>
<dbReference type="PANTHER" id="PTHR33841:SF1">
    <property type="entry name" value="DNA METHYLTRANSFERASE A"/>
    <property type="match status" value="1"/>
</dbReference>
<evidence type="ECO:0000313" key="7">
    <source>
        <dbReference type="EMBL" id="SPF40065.1"/>
    </source>
</evidence>
<dbReference type="GO" id="GO:0003676">
    <property type="term" value="F:nucleic acid binding"/>
    <property type="evidence" value="ECO:0007669"/>
    <property type="project" value="InterPro"/>
</dbReference>
<evidence type="ECO:0000256" key="1">
    <source>
        <dbReference type="ARBA" id="ARBA00011900"/>
    </source>
</evidence>
<evidence type="ECO:0000256" key="5">
    <source>
        <dbReference type="ARBA" id="ARBA00047942"/>
    </source>
</evidence>
<evidence type="ECO:0000256" key="4">
    <source>
        <dbReference type="ARBA" id="ARBA00022691"/>
    </source>
</evidence>
<dbReference type="InterPro" id="IPR002052">
    <property type="entry name" value="DNA_methylase_N6_adenine_CS"/>
</dbReference>
<dbReference type="InterPro" id="IPR047939">
    <property type="entry name" value="BREX_1_PglX"/>
</dbReference>
<keyword evidence="3" id="KW-0808">Transferase</keyword>
<dbReference type="GO" id="GO:0032259">
    <property type="term" value="P:methylation"/>
    <property type="evidence" value="ECO:0007669"/>
    <property type="project" value="UniProtKB-KW"/>
</dbReference>
<reference evidence="8" key="1">
    <citation type="submission" date="2018-02" db="EMBL/GenBank/DDBJ databases">
        <authorList>
            <person name="Hausmann B."/>
        </authorList>
    </citation>
    <scope>NUCLEOTIDE SEQUENCE [LARGE SCALE GENOMIC DNA]</scope>
    <source>
        <strain evidence="8">Peat soil MAG SbF1</strain>
    </source>
</reference>
<evidence type="ECO:0000256" key="3">
    <source>
        <dbReference type="ARBA" id="ARBA00022679"/>
    </source>
</evidence>
<dbReference type="AlphaFoldDB" id="A0A2U3KK86"/>
<dbReference type="Proteomes" id="UP000238916">
    <property type="component" value="Unassembled WGS sequence"/>
</dbReference>
<dbReference type="EMBL" id="OMOF01000132">
    <property type="protein sequence ID" value="SPF40065.1"/>
    <property type="molecule type" value="Genomic_DNA"/>
</dbReference>
<keyword evidence="7" id="KW-0378">Hydrolase</keyword>
<name>A0A2U3KK86_9FIRM</name>
<dbReference type="NCBIfam" id="NF033452">
    <property type="entry name" value="BREX_1_MTaseX"/>
    <property type="match status" value="1"/>
</dbReference>
<dbReference type="GO" id="GO:0004519">
    <property type="term" value="F:endonuclease activity"/>
    <property type="evidence" value="ECO:0007669"/>
    <property type="project" value="UniProtKB-KW"/>
</dbReference>
<dbReference type="InterPro" id="IPR011639">
    <property type="entry name" value="MethylTrfase_TaqI-like_dom"/>
</dbReference>
<dbReference type="GO" id="GO:0006304">
    <property type="term" value="P:DNA modification"/>
    <property type="evidence" value="ECO:0007669"/>
    <property type="project" value="InterPro"/>
</dbReference>
<dbReference type="EC" id="2.1.1.72" evidence="1"/>
<dbReference type="GO" id="GO:0009007">
    <property type="term" value="F:site-specific DNA-methyltransferase (adenine-specific) activity"/>
    <property type="evidence" value="ECO:0007669"/>
    <property type="project" value="UniProtKB-EC"/>
</dbReference>
<evidence type="ECO:0000313" key="8">
    <source>
        <dbReference type="Proteomes" id="UP000238916"/>
    </source>
</evidence>
<protein>
    <recommendedName>
        <fullName evidence="1">site-specific DNA-methyltransferase (adenine-specific)</fullName>
        <ecNumber evidence="1">2.1.1.72</ecNumber>
    </recommendedName>
</protein>
<keyword evidence="2" id="KW-0489">Methyltransferase</keyword>
<dbReference type="Gene3D" id="3.40.50.150">
    <property type="entry name" value="Vaccinia Virus protein VP39"/>
    <property type="match status" value="1"/>
</dbReference>
<proteinExistence type="predicted"/>
<dbReference type="PROSITE" id="PS00092">
    <property type="entry name" value="N6_MTASE"/>
    <property type="match status" value="1"/>
</dbReference>
<comment type="catalytic activity">
    <reaction evidence="5">
        <text>a 2'-deoxyadenosine in DNA + S-adenosyl-L-methionine = an N(6)-methyl-2'-deoxyadenosine in DNA + S-adenosyl-L-homocysteine + H(+)</text>
        <dbReference type="Rhea" id="RHEA:15197"/>
        <dbReference type="Rhea" id="RHEA-COMP:12418"/>
        <dbReference type="Rhea" id="RHEA-COMP:12419"/>
        <dbReference type="ChEBI" id="CHEBI:15378"/>
        <dbReference type="ChEBI" id="CHEBI:57856"/>
        <dbReference type="ChEBI" id="CHEBI:59789"/>
        <dbReference type="ChEBI" id="CHEBI:90615"/>
        <dbReference type="ChEBI" id="CHEBI:90616"/>
        <dbReference type="EC" id="2.1.1.72"/>
    </reaction>
</comment>
<dbReference type="InterPro" id="IPR050953">
    <property type="entry name" value="N4_N6_ade-DNA_methylase"/>
</dbReference>
<dbReference type="SUPFAM" id="SSF53335">
    <property type="entry name" value="S-adenosyl-L-methionine-dependent methyltransferases"/>
    <property type="match status" value="1"/>
</dbReference>
<evidence type="ECO:0000256" key="2">
    <source>
        <dbReference type="ARBA" id="ARBA00022603"/>
    </source>
</evidence>
<dbReference type="Pfam" id="PF07669">
    <property type="entry name" value="Eco57I"/>
    <property type="match status" value="1"/>
</dbReference>
<dbReference type="InterPro" id="IPR029063">
    <property type="entry name" value="SAM-dependent_MTases_sf"/>
</dbReference>
<organism evidence="7 8">
    <name type="scientific">Candidatus Desulfosporosinus infrequens</name>
    <dbReference type="NCBI Taxonomy" id="2043169"/>
    <lineage>
        <taxon>Bacteria</taxon>
        <taxon>Bacillati</taxon>
        <taxon>Bacillota</taxon>
        <taxon>Clostridia</taxon>
        <taxon>Eubacteriales</taxon>
        <taxon>Desulfitobacteriaceae</taxon>
        <taxon>Desulfosporosinus</taxon>
    </lineage>
</organism>
<evidence type="ECO:0000259" key="6">
    <source>
        <dbReference type="Pfam" id="PF07669"/>
    </source>
</evidence>
<sequence length="1207" mass="139716">MDKTAIKNYAVAARRKLIDAVRQKAYQLYVREEMALAAEEAKSVLMNDGIFLTNEQFKSRERLISEISRRVDELGNEKGYNAVMEEIAYTWFNRIIALRFMEVNDYLPSGIRILSSVDEGRTEPDVIREADQLDYVDQGKIAEYRDLSSQKLYKYILTSQCNALSSILPGMFEKIDDYTELLLPDALYAKGGIVHDLVYGIDEENFHVKKTGQIEIVGWLYQYYISEKKDEVFAGLKKNIKLNKETIPAATQLFTPEWIVRYMVENSLGRLWLERDRAESGLSNEYMNASYYGWKYYVEEAEQEPKVTEQLRVLCSQNPIKCPEDIKLIDPCMGSGHILVYAFDLLYQIYFSQGYAEREIPNLILQNNMYGLDLDKRAAQLAYFALMMKARSYNRRFFRQENIPDAHVHAVIESDGAQRHHLEYMGQGMDEVERQQCRDDLSYLIELFSDAREYGSILKIGQTLDYVQLRRFTMDCHLGQLNIYTEGIDQTERILLEILSFAEIMTQKYDVVVTNPPYMGSSGMGAKLSEYVKKNYPDSKSDMFAVFIEKCGKMLNSAGFQAMITQQSWMFLSSYEKLRTKIVQRDIVNMAHLGARAFEEIGGEVVQTTVFVLRNISVAGYLTTYLRLVDYKSQSAKENAVLRGDNKYTAKKENFFKIPGMPIAYWASEQILHIISVADTLDKHATIRVGMHTGNNELFVREWYEIDNERFVRYCTSHEESKEVNGRWFPYNKGGGTRRWYGYKSKVVDWERGGEHIHLYHNLPENYNGAPVRAKGLQFKEGITWSDTGTSDVYASRYTPSGALFDVKGSSAFLDRNLLFYALGFLNVKIATHILNMLNPTVTYQVGNISSLPLIIENRYKNIVDDMVKSNVLISKTDWDSFETSWDFQQHPLLTHKGSTIVECYNNWETVTEGQFEKLKSNEEELNRIFIEIYGLQDELSPEVEDKDVTIRKADLQRDIRSFLSYAVGCMFGRYSLDELGLVFAGGEFDMAHYKTFLPENDNIIPIEASDYFDDDIVVRFVDFVRVVYGEDTLLENIDFIADALYPNGNGSSKEKIRRYFLNDFYKDHVKTYQKKPIYWLFDSGKQSGFKVLVYLHRYDKFIVARVRTDYLHPLQRKYESEIGRLEMLIGITENATEKAAYRKEIETLRKKIEECRVYDQVVAHIAHQAIELDLDDGVTVNYAKFQGVEVPKDHGKTIKMDLFGKI</sequence>
<keyword evidence="7" id="KW-0540">Nuclease</keyword>
<accession>A0A2U3KK86</accession>
<dbReference type="OrthoDB" id="32195at2"/>
<gene>
    <name evidence="7" type="ORF">SBF1_2170005</name>
</gene>
<dbReference type="PANTHER" id="PTHR33841">
    <property type="entry name" value="DNA METHYLTRANSFERASE YEEA-RELATED"/>
    <property type="match status" value="1"/>
</dbReference>
<feature type="domain" description="Type II methyltransferase M.TaqI-like" evidence="6">
    <location>
        <begin position="367"/>
        <end position="584"/>
    </location>
</feature>